<comment type="similarity">
    <text evidence="5">Belongs to the ZapD family.</text>
</comment>
<comment type="subcellular location">
    <subcellularLocation>
        <location evidence="5">Cytoplasm</location>
    </subcellularLocation>
    <text evidence="5">Localizes to mid-cell in an FtsZ-dependent manner.</text>
</comment>
<keyword evidence="3 5" id="KW-0717">Septation</keyword>
<comment type="caution">
    <text evidence="6">The sequence shown here is derived from an EMBL/GenBank/DDBJ whole genome shotgun (WGS) entry which is preliminary data.</text>
</comment>
<organism evidence="6 7">
    <name type="scientific">Hydrogenophaga taeniospiralis CCUG 15921</name>
    <dbReference type="NCBI Taxonomy" id="1281780"/>
    <lineage>
        <taxon>Bacteria</taxon>
        <taxon>Pseudomonadati</taxon>
        <taxon>Pseudomonadota</taxon>
        <taxon>Betaproteobacteria</taxon>
        <taxon>Burkholderiales</taxon>
        <taxon>Comamonadaceae</taxon>
        <taxon>Hydrogenophaga</taxon>
    </lineage>
</organism>
<dbReference type="AlphaFoldDB" id="A0A9X4SAP2"/>
<keyword evidence="2 5" id="KW-0132">Cell division</keyword>
<dbReference type="RefSeq" id="WP_068174378.1">
    <property type="nucleotide sequence ID" value="NZ_AOGK01000013.1"/>
</dbReference>
<proteinExistence type="inferred from homology"/>
<comment type="function">
    <text evidence="5">Cell division factor that enhances FtsZ-ring assembly. Directly interacts with FtsZ and promotes bundling of FtsZ protofilaments, with a reduction in FtsZ GTPase activity.</text>
</comment>
<dbReference type="EMBL" id="AOGK01000013">
    <property type="protein sequence ID" value="MDG5976579.1"/>
    <property type="molecule type" value="Genomic_DNA"/>
</dbReference>
<dbReference type="OrthoDB" id="5294622at2"/>
<dbReference type="GO" id="GO:0032153">
    <property type="term" value="C:cell division site"/>
    <property type="evidence" value="ECO:0007669"/>
    <property type="project" value="TreeGrafter"/>
</dbReference>
<evidence type="ECO:0000313" key="6">
    <source>
        <dbReference type="EMBL" id="MDG5976579.1"/>
    </source>
</evidence>
<evidence type="ECO:0000256" key="4">
    <source>
        <dbReference type="ARBA" id="ARBA00023306"/>
    </source>
</evidence>
<reference evidence="6" key="1">
    <citation type="submission" date="2013-01" db="EMBL/GenBank/DDBJ databases">
        <title>Genome draft of Hydrogenophaga taeniospiralis 2K1.</title>
        <authorList>
            <person name="Gomila M."/>
            <person name="Lalucat J."/>
        </authorList>
    </citation>
    <scope>NUCLEOTIDE SEQUENCE</scope>
    <source>
        <strain evidence="6">CCUG 15921</strain>
    </source>
</reference>
<sequence>MILYEYPLNERIRTYLRLEQLFRRLAELVPRSHALDHHYAIQTIFEIMDVASRADMKSDVLKDIDRQKQQLNSYRGNPAIAEQVLDGVIAQLDDCFTQLNQLVGKTGQSLTENDWLMSIRSRIGIPGGTCEFDLPAYFDWQHHSTEQRQADLQRWAEPLAPLAESIVLLLKMLRDSGSPQKVVAPAGQFQQNLPQGRSFQLLRLRIDPSQGLIPEISGNRLLLSVRLMRKGDDDRLHLAQEDATFELTLCA</sequence>
<dbReference type="InterPro" id="IPR036268">
    <property type="entry name" value="ZapD_sf"/>
</dbReference>
<dbReference type="InterPro" id="IPR027462">
    <property type="entry name" value="ZapD_C"/>
</dbReference>
<evidence type="ECO:0000256" key="1">
    <source>
        <dbReference type="ARBA" id="ARBA00022490"/>
    </source>
</evidence>
<name>A0A9X4SAP2_9BURK</name>
<dbReference type="InterPro" id="IPR009777">
    <property type="entry name" value="ZapD"/>
</dbReference>
<dbReference type="HAMAP" id="MF_01092">
    <property type="entry name" value="ZapD"/>
    <property type="match status" value="1"/>
</dbReference>
<evidence type="ECO:0000256" key="2">
    <source>
        <dbReference type="ARBA" id="ARBA00022618"/>
    </source>
</evidence>
<protein>
    <recommendedName>
        <fullName evidence="5">Cell division protein ZapD</fullName>
    </recommendedName>
    <alternativeName>
        <fullName evidence="5">Z ring-associated protein D</fullName>
    </alternativeName>
</protein>
<dbReference type="GO" id="GO:0043093">
    <property type="term" value="P:FtsZ-dependent cytokinesis"/>
    <property type="evidence" value="ECO:0007669"/>
    <property type="project" value="UniProtKB-UniRule"/>
</dbReference>
<dbReference type="Gene3D" id="1.10.3900.10">
    <property type="entry name" value="YacF-like"/>
    <property type="match status" value="1"/>
</dbReference>
<dbReference type="PANTHER" id="PTHR39455">
    <property type="entry name" value="CELL DIVISION PROTEIN ZAPD"/>
    <property type="match status" value="1"/>
</dbReference>
<keyword evidence="7" id="KW-1185">Reference proteome</keyword>
<keyword evidence="1 5" id="KW-0963">Cytoplasm</keyword>
<dbReference type="GO" id="GO:0005737">
    <property type="term" value="C:cytoplasm"/>
    <property type="evidence" value="ECO:0007669"/>
    <property type="project" value="UniProtKB-SubCell"/>
</dbReference>
<dbReference type="Gene3D" id="2.60.440.10">
    <property type="entry name" value="YacF-like domains"/>
    <property type="match status" value="1"/>
</dbReference>
<dbReference type="PANTHER" id="PTHR39455:SF1">
    <property type="entry name" value="CELL DIVISION PROTEIN ZAPD"/>
    <property type="match status" value="1"/>
</dbReference>
<evidence type="ECO:0000256" key="5">
    <source>
        <dbReference type="HAMAP-Rule" id="MF_01092"/>
    </source>
</evidence>
<dbReference type="Proteomes" id="UP001152876">
    <property type="component" value="Unassembled WGS sequence"/>
</dbReference>
<dbReference type="Pfam" id="PF07072">
    <property type="entry name" value="ZapD"/>
    <property type="match status" value="1"/>
</dbReference>
<evidence type="ECO:0000256" key="3">
    <source>
        <dbReference type="ARBA" id="ARBA00023210"/>
    </source>
</evidence>
<keyword evidence="4 5" id="KW-0131">Cell cycle</keyword>
<accession>A0A9X4SAP2</accession>
<gene>
    <name evidence="5" type="primary">zapD</name>
    <name evidence="6" type="ORF">H010_15030</name>
</gene>
<comment type="subunit">
    <text evidence="5">Interacts with FtsZ.</text>
</comment>
<dbReference type="SUPFAM" id="SSF160950">
    <property type="entry name" value="YacF-like"/>
    <property type="match status" value="1"/>
</dbReference>
<evidence type="ECO:0000313" key="7">
    <source>
        <dbReference type="Proteomes" id="UP001152876"/>
    </source>
</evidence>
<dbReference type="NCBIfam" id="NF003656">
    <property type="entry name" value="PRK05287.1-4"/>
    <property type="match status" value="1"/>
</dbReference>
<dbReference type="GO" id="GO:0000917">
    <property type="term" value="P:division septum assembly"/>
    <property type="evidence" value="ECO:0007669"/>
    <property type="project" value="UniProtKB-KW"/>
</dbReference>